<dbReference type="SUPFAM" id="SSF46785">
    <property type="entry name" value="Winged helix' DNA-binding domain"/>
    <property type="match status" value="1"/>
</dbReference>
<dbReference type="OrthoDB" id="5495633at2"/>
<dbReference type="PRINTS" id="PR00039">
    <property type="entry name" value="HTHLYSR"/>
</dbReference>
<dbReference type="InterPro" id="IPR050389">
    <property type="entry name" value="LysR-type_TF"/>
</dbReference>
<gene>
    <name evidence="6" type="ORF">EV675_1316</name>
</gene>
<sequence>MRYHKLDLNLLVALDALLGEGSVSRAAERIYLSQPAMSSALSRLREHFDDQLLVPIGRRMVLTERAQALRGEVREILLRIQQVTQPLGGFDPASAERTFSIAASDYFSVVVLPHLLAYCGQHAPGVHLDVYPLSPRLSEGLERGDIDLLIVPSIYALPDYPQTTLFEDSWVGAAWSDNPLVGDVLDEDLYFALEHVIKRENHAMFPPLDERALSGLKRRRKVASSVPQYSLLPMCLPGTPYLATVQSGLGRLYAQWLPLRLMALPLTIPPLVELMQWPHHKIGDQGIRWLRESVAQVCAGRFAPGSSCGACVQP</sequence>
<evidence type="ECO:0000313" key="7">
    <source>
        <dbReference type="Proteomes" id="UP000292445"/>
    </source>
</evidence>
<evidence type="ECO:0000256" key="2">
    <source>
        <dbReference type="ARBA" id="ARBA00023015"/>
    </source>
</evidence>
<dbReference type="PANTHER" id="PTHR30118">
    <property type="entry name" value="HTH-TYPE TRANSCRIPTIONAL REGULATOR LEUO-RELATED"/>
    <property type="match status" value="1"/>
</dbReference>
<evidence type="ECO:0000256" key="1">
    <source>
        <dbReference type="ARBA" id="ARBA00009437"/>
    </source>
</evidence>
<feature type="domain" description="HTH lysR-type" evidence="5">
    <location>
        <begin position="6"/>
        <end position="63"/>
    </location>
</feature>
<name>A0A4Q7NJY8_9BURK</name>
<dbReference type="InterPro" id="IPR036390">
    <property type="entry name" value="WH_DNA-bd_sf"/>
</dbReference>
<evidence type="ECO:0000256" key="3">
    <source>
        <dbReference type="ARBA" id="ARBA00023125"/>
    </source>
</evidence>
<keyword evidence="2" id="KW-0805">Transcription regulation</keyword>
<accession>A0A4Q7NJY8</accession>
<dbReference type="AlphaFoldDB" id="A0A4Q7NJY8"/>
<keyword evidence="4" id="KW-0804">Transcription</keyword>
<evidence type="ECO:0000259" key="5">
    <source>
        <dbReference type="PROSITE" id="PS50931"/>
    </source>
</evidence>
<dbReference type="Gene3D" id="1.10.10.10">
    <property type="entry name" value="Winged helix-like DNA-binding domain superfamily/Winged helix DNA-binding domain"/>
    <property type="match status" value="1"/>
</dbReference>
<evidence type="ECO:0000256" key="4">
    <source>
        <dbReference type="ARBA" id="ARBA00023163"/>
    </source>
</evidence>
<dbReference type="SUPFAM" id="SSF53850">
    <property type="entry name" value="Periplasmic binding protein-like II"/>
    <property type="match status" value="1"/>
</dbReference>
<dbReference type="Proteomes" id="UP000292445">
    <property type="component" value="Unassembled WGS sequence"/>
</dbReference>
<keyword evidence="7" id="KW-1185">Reference proteome</keyword>
<comment type="similarity">
    <text evidence="1">Belongs to the LysR transcriptional regulatory family.</text>
</comment>
<dbReference type="InterPro" id="IPR036388">
    <property type="entry name" value="WH-like_DNA-bd_sf"/>
</dbReference>
<dbReference type="InterPro" id="IPR005119">
    <property type="entry name" value="LysR_subst-bd"/>
</dbReference>
<dbReference type="Gene3D" id="3.40.190.10">
    <property type="entry name" value="Periplasmic binding protein-like II"/>
    <property type="match status" value="2"/>
</dbReference>
<comment type="caution">
    <text evidence="6">The sequence shown here is derived from an EMBL/GenBank/DDBJ whole genome shotgun (WGS) entry which is preliminary data.</text>
</comment>
<reference evidence="6 7" key="1">
    <citation type="submission" date="2019-02" db="EMBL/GenBank/DDBJ databases">
        <title>Genomic Encyclopedia of Type Strains, Phase IV (KMG-IV): sequencing the most valuable type-strain genomes for metagenomic binning, comparative biology and taxonomic classification.</title>
        <authorList>
            <person name="Goeker M."/>
        </authorList>
    </citation>
    <scope>NUCLEOTIDE SEQUENCE [LARGE SCALE GENOMIC DNA]</scope>
    <source>
        <strain evidence="6 7">K24</strain>
    </source>
</reference>
<keyword evidence="3" id="KW-0238">DNA-binding</keyword>
<dbReference type="Pfam" id="PF00126">
    <property type="entry name" value="HTH_1"/>
    <property type="match status" value="1"/>
</dbReference>
<proteinExistence type="inferred from homology"/>
<organism evidence="6 7">
    <name type="scientific">Pigmentiphaga kullae</name>
    <dbReference type="NCBI Taxonomy" id="151784"/>
    <lineage>
        <taxon>Bacteria</taxon>
        <taxon>Pseudomonadati</taxon>
        <taxon>Pseudomonadota</taxon>
        <taxon>Betaproteobacteria</taxon>
        <taxon>Burkholderiales</taxon>
        <taxon>Alcaligenaceae</taxon>
        <taxon>Pigmentiphaga</taxon>
    </lineage>
</organism>
<dbReference type="GO" id="GO:0003677">
    <property type="term" value="F:DNA binding"/>
    <property type="evidence" value="ECO:0007669"/>
    <property type="project" value="UniProtKB-KW"/>
</dbReference>
<protein>
    <submittedName>
        <fullName evidence="6">LysR family nod box-dependent transcriptional activator</fullName>
    </submittedName>
</protein>
<dbReference type="Pfam" id="PF03466">
    <property type="entry name" value="LysR_substrate"/>
    <property type="match status" value="1"/>
</dbReference>
<dbReference type="InterPro" id="IPR000847">
    <property type="entry name" value="LysR_HTH_N"/>
</dbReference>
<evidence type="ECO:0000313" key="6">
    <source>
        <dbReference type="EMBL" id="RZS85293.1"/>
    </source>
</evidence>
<dbReference type="PANTHER" id="PTHR30118:SF6">
    <property type="entry name" value="HTH-TYPE TRANSCRIPTIONAL REGULATOR LEUO"/>
    <property type="match status" value="1"/>
</dbReference>
<dbReference type="GO" id="GO:0003700">
    <property type="term" value="F:DNA-binding transcription factor activity"/>
    <property type="evidence" value="ECO:0007669"/>
    <property type="project" value="InterPro"/>
</dbReference>
<dbReference type="EMBL" id="SGXC01000001">
    <property type="protein sequence ID" value="RZS85293.1"/>
    <property type="molecule type" value="Genomic_DNA"/>
</dbReference>
<dbReference type="RefSeq" id="WP_130356524.1">
    <property type="nucleotide sequence ID" value="NZ_SGXC01000001.1"/>
</dbReference>
<dbReference type="PROSITE" id="PS50931">
    <property type="entry name" value="HTH_LYSR"/>
    <property type="match status" value="1"/>
</dbReference>